<comment type="caution">
    <text evidence="2">The sequence shown here is derived from an EMBL/GenBank/DDBJ whole genome shotgun (WGS) entry which is preliminary data.</text>
</comment>
<dbReference type="GO" id="GO:0003676">
    <property type="term" value="F:nucleic acid binding"/>
    <property type="evidence" value="ECO:0007669"/>
    <property type="project" value="InterPro"/>
</dbReference>
<dbReference type="InterPro" id="IPR036397">
    <property type="entry name" value="RNaseH_sf"/>
</dbReference>
<organism evidence="2 3">
    <name type="scientific">Austropuccinia psidii MF-1</name>
    <dbReference type="NCBI Taxonomy" id="1389203"/>
    <lineage>
        <taxon>Eukaryota</taxon>
        <taxon>Fungi</taxon>
        <taxon>Dikarya</taxon>
        <taxon>Basidiomycota</taxon>
        <taxon>Pucciniomycotina</taxon>
        <taxon>Pucciniomycetes</taxon>
        <taxon>Pucciniales</taxon>
        <taxon>Sphaerophragmiaceae</taxon>
        <taxon>Austropuccinia</taxon>
    </lineage>
</organism>
<evidence type="ECO:0000313" key="2">
    <source>
        <dbReference type="EMBL" id="MBW0518269.1"/>
    </source>
</evidence>
<dbReference type="FunFam" id="1.10.340.70:FF:000001">
    <property type="entry name" value="Retrovirus-related Pol polyprotein from transposon gypsy-like Protein"/>
    <property type="match status" value="1"/>
</dbReference>
<reference evidence="2" key="1">
    <citation type="submission" date="2021-03" db="EMBL/GenBank/DDBJ databases">
        <title>Draft genome sequence of rust myrtle Austropuccinia psidii MF-1, a brazilian biotype.</title>
        <authorList>
            <person name="Quecine M.C."/>
            <person name="Pachon D.M.R."/>
            <person name="Bonatelli M.L."/>
            <person name="Correr F.H."/>
            <person name="Franceschini L.M."/>
            <person name="Leite T.F."/>
            <person name="Margarido G.R.A."/>
            <person name="Almeida C.A."/>
            <person name="Ferrarezi J.A."/>
            <person name="Labate C.A."/>
        </authorList>
    </citation>
    <scope>NUCLEOTIDE SEQUENCE</scope>
    <source>
        <strain evidence="2">MF-1</strain>
    </source>
</reference>
<dbReference type="EMBL" id="AVOT02026515">
    <property type="protein sequence ID" value="MBW0518269.1"/>
    <property type="molecule type" value="Genomic_DNA"/>
</dbReference>
<protein>
    <recommendedName>
        <fullName evidence="1">Integrase zinc-binding domain-containing protein</fullName>
    </recommendedName>
</protein>
<dbReference type="OrthoDB" id="2595244at2759"/>
<name>A0A9Q3EBJ9_9BASI</name>
<dbReference type="InterPro" id="IPR012337">
    <property type="entry name" value="RNaseH-like_sf"/>
</dbReference>
<dbReference type="Gene3D" id="3.30.420.10">
    <property type="entry name" value="Ribonuclease H-like superfamily/Ribonuclease H"/>
    <property type="match status" value="1"/>
</dbReference>
<dbReference type="SUPFAM" id="SSF53098">
    <property type="entry name" value="Ribonuclease H-like"/>
    <property type="match status" value="1"/>
</dbReference>
<dbReference type="Proteomes" id="UP000765509">
    <property type="component" value="Unassembled WGS sequence"/>
</dbReference>
<dbReference type="AlphaFoldDB" id="A0A9Q3EBJ9"/>
<dbReference type="InterPro" id="IPR050951">
    <property type="entry name" value="Retrovirus_Pol_polyprotein"/>
</dbReference>
<dbReference type="InterPro" id="IPR041588">
    <property type="entry name" value="Integrase_H2C2"/>
</dbReference>
<dbReference type="PANTHER" id="PTHR37984:SF5">
    <property type="entry name" value="PROTEIN NYNRIN-LIKE"/>
    <property type="match status" value="1"/>
</dbReference>
<dbReference type="Pfam" id="PF17921">
    <property type="entry name" value="Integrase_H2C2"/>
    <property type="match status" value="1"/>
</dbReference>
<feature type="domain" description="Integrase zinc-binding" evidence="1">
    <location>
        <begin position="84"/>
        <end position="140"/>
    </location>
</feature>
<gene>
    <name evidence="2" type="ORF">O181_057984</name>
</gene>
<evidence type="ECO:0000259" key="1">
    <source>
        <dbReference type="Pfam" id="PF17921"/>
    </source>
</evidence>
<evidence type="ECO:0000313" key="3">
    <source>
        <dbReference type="Proteomes" id="UP000765509"/>
    </source>
</evidence>
<keyword evidence="3" id="KW-1185">Reference proteome</keyword>
<dbReference type="PANTHER" id="PTHR37984">
    <property type="entry name" value="PROTEIN CBG26694"/>
    <property type="match status" value="1"/>
</dbReference>
<proteinExistence type="predicted"/>
<sequence>MQVEGISVTDMNKTLFEELRNSYTQDTNCSILFQLLTKACKDNPLLHALDEIWKKPYDEGRFHLRDGIIYHRTKHKCVMTVVDRFLINIVLQEGHDRPFSGNLSEDRTREKIKTCIWWPMWQKNVSEYCKTCERCQKVNNSTGKRVGNMIKVQEPRKPWELFYMDWVTGLPPGGDESYNACLVIFDRFSKTQIFLPCHKDDTSMDTDLVIWNRVISWTGIFTNLLSGRDPKFTSALWTNLHKLFGKKFSFYTP</sequence>
<dbReference type="Gene3D" id="1.10.340.70">
    <property type="match status" value="1"/>
</dbReference>
<accession>A0A9Q3EBJ9</accession>